<dbReference type="EMBL" id="PDKT01000001">
    <property type="protein sequence ID" value="PPI88020.1"/>
    <property type="molecule type" value="Genomic_DNA"/>
</dbReference>
<dbReference type="PANTHER" id="PTHR23342">
    <property type="entry name" value="N-ACETYLGLUTAMATE SYNTHASE"/>
    <property type="match status" value="1"/>
</dbReference>
<feature type="domain" description="Aspartate/glutamate/uridylate kinase" evidence="10">
    <location>
        <begin position="5"/>
        <end position="234"/>
    </location>
</feature>
<dbReference type="UniPathway" id="UPA00068">
    <property type="reaction ID" value="UER00107"/>
</dbReference>
<comment type="subcellular location">
    <subcellularLocation>
        <location evidence="9">Cytoplasm</location>
    </subcellularLocation>
</comment>
<evidence type="ECO:0000256" key="6">
    <source>
        <dbReference type="ARBA" id="ARBA00022777"/>
    </source>
</evidence>
<dbReference type="InterPro" id="IPR036393">
    <property type="entry name" value="AceGlu_kinase-like_sf"/>
</dbReference>
<dbReference type="EC" id="2.7.2.8" evidence="9"/>
<dbReference type="Pfam" id="PF00696">
    <property type="entry name" value="AA_kinase"/>
    <property type="match status" value="1"/>
</dbReference>
<dbReference type="InterPro" id="IPR037528">
    <property type="entry name" value="ArgB"/>
</dbReference>
<evidence type="ECO:0000256" key="3">
    <source>
        <dbReference type="ARBA" id="ARBA00022605"/>
    </source>
</evidence>
<dbReference type="GO" id="GO:0005524">
    <property type="term" value="F:ATP binding"/>
    <property type="evidence" value="ECO:0007669"/>
    <property type="project" value="UniProtKB-UniRule"/>
</dbReference>
<comment type="catalytic activity">
    <reaction evidence="8 9">
        <text>N-acetyl-L-glutamate + ATP = N-acetyl-L-glutamyl 5-phosphate + ADP</text>
        <dbReference type="Rhea" id="RHEA:14629"/>
        <dbReference type="ChEBI" id="CHEBI:30616"/>
        <dbReference type="ChEBI" id="CHEBI:44337"/>
        <dbReference type="ChEBI" id="CHEBI:57936"/>
        <dbReference type="ChEBI" id="CHEBI:456216"/>
        <dbReference type="EC" id="2.7.2.8"/>
    </reaction>
</comment>
<dbReference type="NCBIfam" id="TIGR00761">
    <property type="entry name" value="argB"/>
    <property type="match status" value="1"/>
</dbReference>
<dbReference type="InterPro" id="IPR001048">
    <property type="entry name" value="Asp/Glu/Uridylate_kinase"/>
</dbReference>
<evidence type="ECO:0000313" key="12">
    <source>
        <dbReference type="Proteomes" id="UP000296153"/>
    </source>
</evidence>
<proteinExistence type="inferred from homology"/>
<dbReference type="AlphaFoldDB" id="A0A2P5T0E0"/>
<comment type="subunit">
    <text evidence="9">Homodimer.</text>
</comment>
<dbReference type="PANTHER" id="PTHR23342:SF0">
    <property type="entry name" value="N-ACETYLGLUTAMATE SYNTHASE, MITOCHONDRIAL"/>
    <property type="match status" value="1"/>
</dbReference>
<keyword evidence="3 9" id="KW-0028">Amino-acid biosynthesis</keyword>
<name>A0A2P5T0E0_9GAMM</name>
<keyword evidence="9" id="KW-0963">Cytoplasm</keyword>
<feature type="binding site" evidence="9">
    <location>
        <begin position="44"/>
        <end position="45"/>
    </location>
    <ligand>
        <name>substrate</name>
    </ligand>
</feature>
<keyword evidence="6 9" id="KW-0418">Kinase</keyword>
<comment type="pathway">
    <text evidence="1 9">Amino-acid biosynthesis; L-arginine biosynthesis; N(2)-acetyl-L-ornithine from L-glutamate: step 2/4.</text>
</comment>
<comment type="caution">
    <text evidence="9">Lacks conserved residue(s) required for the propagation of feature annotation.</text>
</comment>
<dbReference type="SUPFAM" id="SSF53633">
    <property type="entry name" value="Carbamate kinase-like"/>
    <property type="match status" value="1"/>
</dbReference>
<feature type="site" description="Transition state stabilizer" evidence="9">
    <location>
        <position position="217"/>
    </location>
</feature>
<comment type="similarity">
    <text evidence="9">Belongs to the acetylglutamate kinase family. ArgB subfamily.</text>
</comment>
<accession>A0A2P5T0E0</accession>
<dbReference type="InterPro" id="IPR004662">
    <property type="entry name" value="AcgluKinase_fam"/>
</dbReference>
<evidence type="ECO:0000256" key="5">
    <source>
        <dbReference type="ARBA" id="ARBA00022741"/>
    </source>
</evidence>
<dbReference type="GO" id="GO:0003991">
    <property type="term" value="F:acetylglutamate kinase activity"/>
    <property type="evidence" value="ECO:0007669"/>
    <property type="project" value="UniProtKB-UniRule"/>
</dbReference>
<keyword evidence="4 9" id="KW-0808">Transferase</keyword>
<dbReference type="GO" id="GO:0042450">
    <property type="term" value="P:L-arginine biosynthetic process via ornithine"/>
    <property type="evidence" value="ECO:0007669"/>
    <property type="project" value="UniProtKB-UniRule"/>
</dbReference>
<reference evidence="11 12" key="1">
    <citation type="journal article" date="2018" name="Genome Biol. Evol.">
        <title>Cladogenesis and Genomic Streamlining in Extracellular Endosymbionts of Tropical Stink Bugs.</title>
        <authorList>
            <person name="Otero-Bravo A."/>
            <person name="Goffredi S."/>
            <person name="Sabree Z.L."/>
        </authorList>
    </citation>
    <scope>NUCLEOTIDE SEQUENCE [LARGE SCALE GENOMIC DNA]</scope>
    <source>
        <strain evidence="11 12">SoEE</strain>
    </source>
</reference>
<evidence type="ECO:0000256" key="2">
    <source>
        <dbReference type="ARBA" id="ARBA00022571"/>
    </source>
</evidence>
<dbReference type="HAMAP" id="MF_00082">
    <property type="entry name" value="ArgB"/>
    <property type="match status" value="1"/>
</dbReference>
<feature type="binding site" evidence="9">
    <location>
        <position position="158"/>
    </location>
    <ligand>
        <name>substrate</name>
    </ligand>
</feature>
<dbReference type="PIRSF" id="PIRSF000728">
    <property type="entry name" value="NAGK"/>
    <property type="match status" value="1"/>
</dbReference>
<gene>
    <name evidence="9 11" type="primary">argB</name>
    <name evidence="11" type="ORF">CRV12_00020</name>
</gene>
<dbReference type="RefSeq" id="WP_136130631.1">
    <property type="nucleotide sequence ID" value="NZ_PDKT01000001.1"/>
</dbReference>
<sequence>MNNHLVIKLGGNILKEKIELNNLFKIIANYRNIFNRFIIIVHGGGYIVDDLMNKLSLTIVKKNGLRVTPIDHIDIITGALAGTANKKFLACARQHDINAVGLSLGDGNIVKSTQINEQLGYIGEVFPGKPSLLNTLLNGGYMPIVSSIGIDNNGYLLNINADKAAAAVALTINADLLLLSDVNGIIDNKGSLITEINRNEAKKLISNKIITNGMIIKVKAALTAARVLNRPVNISSWKKSDQLISLLNGYSIGTRIVY</sequence>
<feature type="site" description="Transition state stabilizer" evidence="9">
    <location>
        <position position="8"/>
    </location>
</feature>
<evidence type="ECO:0000259" key="10">
    <source>
        <dbReference type="Pfam" id="PF00696"/>
    </source>
</evidence>
<feature type="binding site" evidence="9">
    <location>
        <position position="66"/>
    </location>
    <ligand>
        <name>substrate</name>
    </ligand>
</feature>
<evidence type="ECO:0000256" key="7">
    <source>
        <dbReference type="ARBA" id="ARBA00022840"/>
    </source>
</evidence>
<evidence type="ECO:0000256" key="9">
    <source>
        <dbReference type="HAMAP-Rule" id="MF_00082"/>
    </source>
</evidence>
<dbReference type="Gene3D" id="3.40.1160.10">
    <property type="entry name" value="Acetylglutamate kinase-like"/>
    <property type="match status" value="1"/>
</dbReference>
<evidence type="ECO:0000256" key="8">
    <source>
        <dbReference type="ARBA" id="ARBA00048141"/>
    </source>
</evidence>
<dbReference type="GO" id="GO:0005737">
    <property type="term" value="C:cytoplasm"/>
    <property type="evidence" value="ECO:0007669"/>
    <property type="project" value="UniProtKB-SubCell"/>
</dbReference>
<dbReference type="OrthoDB" id="5915023at2"/>
<comment type="function">
    <text evidence="9">Catalyzes the ATP-dependent phosphorylation of N-acetyl-L-glutamate.</text>
</comment>
<comment type="caution">
    <text evidence="11">The sequence shown here is derived from an EMBL/GenBank/DDBJ whole genome shotgun (WGS) entry which is preliminary data.</text>
</comment>
<evidence type="ECO:0000256" key="4">
    <source>
        <dbReference type="ARBA" id="ARBA00022679"/>
    </source>
</evidence>
<feature type="binding site" evidence="9">
    <location>
        <begin position="209"/>
        <end position="211"/>
    </location>
    <ligand>
        <name>ATP</name>
        <dbReference type="ChEBI" id="CHEBI:30616"/>
    </ligand>
</feature>
<keyword evidence="7 9" id="KW-0067">ATP-binding</keyword>
<evidence type="ECO:0000313" key="11">
    <source>
        <dbReference type="EMBL" id="PPI88020.1"/>
    </source>
</evidence>
<keyword evidence="2 9" id="KW-0055">Arginine biosynthesis</keyword>
<organism evidence="11 12">
    <name type="scientific">Candidatus Pantoea edessiphila</name>
    <dbReference type="NCBI Taxonomy" id="2044610"/>
    <lineage>
        <taxon>Bacteria</taxon>
        <taxon>Pseudomonadati</taxon>
        <taxon>Pseudomonadota</taxon>
        <taxon>Gammaproteobacteria</taxon>
        <taxon>Enterobacterales</taxon>
        <taxon>Erwiniaceae</taxon>
        <taxon>Pantoea</taxon>
    </lineage>
</organism>
<keyword evidence="5 9" id="KW-0547">Nucleotide-binding</keyword>
<dbReference type="Proteomes" id="UP000296153">
    <property type="component" value="Unassembled WGS sequence"/>
</dbReference>
<protein>
    <recommendedName>
        <fullName evidence="9">Acetylglutamate kinase</fullName>
        <ecNumber evidence="9">2.7.2.8</ecNumber>
    </recommendedName>
    <alternativeName>
        <fullName evidence="9">N-acetyl-L-glutamate 5-phosphotransferase</fullName>
    </alternativeName>
    <alternativeName>
        <fullName evidence="9">NAG kinase</fullName>
        <shortName evidence="9">NAGK</shortName>
    </alternativeName>
</protein>
<evidence type="ECO:0000256" key="1">
    <source>
        <dbReference type="ARBA" id="ARBA00004828"/>
    </source>
</evidence>